<dbReference type="InterPro" id="IPR050371">
    <property type="entry name" value="Fungal_virulence_M36"/>
</dbReference>
<name>A0A316ULC8_9BASI</name>
<feature type="binding site" evidence="12">
    <location>
        <position position="571"/>
    </location>
    <ligand>
        <name>Zn(2+)</name>
        <dbReference type="ChEBI" id="CHEBI:29105"/>
        <note>catalytic</note>
    </ligand>
</feature>
<dbReference type="EMBL" id="KZ819673">
    <property type="protein sequence ID" value="PWN26067.1"/>
    <property type="molecule type" value="Genomic_DNA"/>
</dbReference>
<dbReference type="GO" id="GO:0008270">
    <property type="term" value="F:zinc ion binding"/>
    <property type="evidence" value="ECO:0007669"/>
    <property type="project" value="InterPro"/>
</dbReference>
<evidence type="ECO:0000256" key="11">
    <source>
        <dbReference type="PIRSR" id="PIRSR601842-1"/>
    </source>
</evidence>
<feature type="region of interest" description="Disordered" evidence="14">
    <location>
        <begin position="772"/>
        <end position="791"/>
    </location>
</feature>
<evidence type="ECO:0000256" key="13">
    <source>
        <dbReference type="RuleBase" id="RU364017"/>
    </source>
</evidence>
<proteinExistence type="inferred from homology"/>
<feature type="binding site" evidence="12">
    <location>
        <position position="545"/>
    </location>
    <ligand>
        <name>Zn(2+)</name>
        <dbReference type="ChEBI" id="CHEBI:29105"/>
        <note>catalytic</note>
    </ligand>
</feature>
<evidence type="ECO:0000256" key="8">
    <source>
        <dbReference type="ARBA" id="ARBA00022833"/>
    </source>
</evidence>
<keyword evidence="3 13" id="KW-0964">Secreted</keyword>
<dbReference type="InterPro" id="IPR011096">
    <property type="entry name" value="FTP_domain"/>
</dbReference>
<dbReference type="PANTHER" id="PTHR33478:SF1">
    <property type="entry name" value="EXTRACELLULAR METALLOPROTEINASE MEP"/>
    <property type="match status" value="1"/>
</dbReference>
<dbReference type="InterPro" id="IPR001842">
    <property type="entry name" value="Peptidase_M36"/>
</dbReference>
<evidence type="ECO:0000256" key="2">
    <source>
        <dbReference type="ARBA" id="ARBA00006006"/>
    </source>
</evidence>
<keyword evidence="6 13" id="KW-0732">Signal</keyword>
<evidence type="ECO:0000256" key="3">
    <source>
        <dbReference type="ARBA" id="ARBA00022525"/>
    </source>
</evidence>
<feature type="chain" id="PRO_5016193842" description="Extracellular metalloproteinase" evidence="13">
    <location>
        <begin position="23"/>
        <end position="791"/>
    </location>
</feature>
<accession>A0A316ULC8</accession>
<dbReference type="AlphaFoldDB" id="A0A316ULC8"/>
<keyword evidence="10 13" id="KW-0865">Zymogen</keyword>
<reference evidence="16 17" key="1">
    <citation type="journal article" date="2018" name="Mol. Biol. Evol.">
        <title>Broad Genomic Sampling Reveals a Smut Pathogenic Ancestry of the Fungal Clade Ustilaginomycotina.</title>
        <authorList>
            <person name="Kijpornyongpan T."/>
            <person name="Mondo S.J."/>
            <person name="Barry K."/>
            <person name="Sandor L."/>
            <person name="Lee J."/>
            <person name="Lipzen A."/>
            <person name="Pangilinan J."/>
            <person name="LaButti K."/>
            <person name="Hainaut M."/>
            <person name="Henrissat B."/>
            <person name="Grigoriev I.V."/>
            <person name="Spatafora J.W."/>
            <person name="Aime M.C."/>
        </authorList>
    </citation>
    <scope>NUCLEOTIDE SEQUENCE [LARGE SCALE GENOMIC DNA]</scope>
    <source>
        <strain evidence="16 17">MCA 5214</strain>
    </source>
</reference>
<dbReference type="RefSeq" id="XP_025360679.1">
    <property type="nucleotide sequence ID" value="XM_025508885.1"/>
</dbReference>
<evidence type="ECO:0000256" key="7">
    <source>
        <dbReference type="ARBA" id="ARBA00022801"/>
    </source>
</evidence>
<protein>
    <recommendedName>
        <fullName evidence="13">Extracellular metalloproteinase</fullName>
        <ecNumber evidence="13">3.4.24.-</ecNumber>
    </recommendedName>
    <alternativeName>
        <fullName evidence="13">Fungalysin</fullName>
    </alternativeName>
</protein>
<evidence type="ECO:0000259" key="15">
    <source>
        <dbReference type="Pfam" id="PF07504"/>
    </source>
</evidence>
<evidence type="ECO:0000256" key="1">
    <source>
        <dbReference type="ARBA" id="ARBA00004613"/>
    </source>
</evidence>
<dbReference type="Proteomes" id="UP000245884">
    <property type="component" value="Unassembled WGS sequence"/>
</dbReference>
<feature type="region of interest" description="Disordered" evidence="14">
    <location>
        <begin position="341"/>
        <end position="387"/>
    </location>
</feature>
<evidence type="ECO:0000256" key="14">
    <source>
        <dbReference type="SAM" id="MobiDB-lite"/>
    </source>
</evidence>
<evidence type="ECO:0000256" key="4">
    <source>
        <dbReference type="ARBA" id="ARBA00022670"/>
    </source>
</evidence>
<keyword evidence="17" id="KW-1185">Reference proteome</keyword>
<organism evidence="16 17">
    <name type="scientific">Jaminaea rosea</name>
    <dbReference type="NCBI Taxonomy" id="1569628"/>
    <lineage>
        <taxon>Eukaryota</taxon>
        <taxon>Fungi</taxon>
        <taxon>Dikarya</taxon>
        <taxon>Basidiomycota</taxon>
        <taxon>Ustilaginomycotina</taxon>
        <taxon>Exobasidiomycetes</taxon>
        <taxon>Microstromatales</taxon>
        <taxon>Microstromatales incertae sedis</taxon>
        <taxon>Jaminaea</taxon>
    </lineage>
</organism>
<dbReference type="Pfam" id="PF02128">
    <property type="entry name" value="Peptidase_M36"/>
    <property type="match status" value="1"/>
</dbReference>
<dbReference type="GO" id="GO:0004222">
    <property type="term" value="F:metalloendopeptidase activity"/>
    <property type="evidence" value="ECO:0007669"/>
    <property type="project" value="InterPro"/>
</dbReference>
<dbReference type="Gene3D" id="1.10.390.10">
    <property type="entry name" value="Neutral Protease Domain 2"/>
    <property type="match status" value="1"/>
</dbReference>
<evidence type="ECO:0000256" key="9">
    <source>
        <dbReference type="ARBA" id="ARBA00023049"/>
    </source>
</evidence>
<dbReference type="Gene3D" id="3.10.170.10">
    <property type="match status" value="1"/>
</dbReference>
<evidence type="ECO:0000256" key="12">
    <source>
        <dbReference type="PIRSR" id="PIRSR601842-2"/>
    </source>
</evidence>
<dbReference type="CDD" id="cd09596">
    <property type="entry name" value="M36"/>
    <property type="match status" value="1"/>
</dbReference>
<keyword evidence="7 13" id="KW-0378">Hydrolase</keyword>
<dbReference type="GO" id="GO:0006508">
    <property type="term" value="P:proteolysis"/>
    <property type="evidence" value="ECO:0007669"/>
    <property type="project" value="UniProtKB-KW"/>
</dbReference>
<dbReference type="STRING" id="1569628.A0A316ULC8"/>
<keyword evidence="5 12" id="KW-0479">Metal-binding</keyword>
<gene>
    <name evidence="16" type="ORF">BDZ90DRAFT_275571</name>
</gene>
<keyword evidence="8 12" id="KW-0862">Zinc</keyword>
<sequence>MAKVAAWTALSAILALAIAANAAPANHQHTSASTSAHALIDHNADVKRPTFVTDVPFAFAIESKQTPHEVALGLAASLLSVKSSSSKLRVRDDSYFDAAHGIHHVYLAQEVNGLNVYNGGLHAVVSDKGEVLSYSHNLYDGEIPPQSTAPVAACQKQHHSSSKAKRSQLVLSTNESAILCKETALGAFLIQAKSIAVGSGQQMQSGPSHEALIASIDSSSMAYVISSNGCLVLTHRFEVPTQDNEYEGYVDALDGTIRAVADWTSPGTAGTPSLARPDFGRVKIAGTGIDEVLSAPVRKVKQWMSWNPAVEAAVAQAGSDADDESKAPSYKVFTWGTNDPSEAKRTYQPARHDPEVSPYGWHAHPSSRSPFTSSKDRNQVHDGNLTKYTDTRGNNVFVSWGGISNEDAFHPELPRPRGSVINGSRTFDYPYPWRKFDSNHTELPPREYALASQTQLWYTINEYHDMLFHYGFDGPSGNFEEYSKDGGKDGDAVIAFAQSKAGMNNADFSTPPDGRRGRMRMYTWDGHPERDGAFEEGIVIHEYTHGLSTRLTGGAADSSCLGWGESGGMGEGWGDIFATLARDRNNSDVAFSMGEWASGRPGGIRKFPYSRNITLSPETYETLNKPGYWAVHAAGEVWATIVLDVVAHAKEQYGFSKTLFPPATTASDEEKARFYLTEEEVASLPNGPKRKSKRPIPRHGNTLLAQLLVDGMKLQPCRPDFLSAREAIVKASQILTGGGDDYECLLRHAFAKRGLGLDAKVVGQTPWGFGVHTNGHKTPESCKGTRRRESA</sequence>
<dbReference type="GO" id="GO:0005615">
    <property type="term" value="C:extracellular space"/>
    <property type="evidence" value="ECO:0007669"/>
    <property type="project" value="InterPro"/>
</dbReference>
<dbReference type="OrthoDB" id="3227768at2759"/>
<comment type="cofactor">
    <cofactor evidence="12">
        <name>Zn(2+)</name>
        <dbReference type="ChEBI" id="CHEBI:29105"/>
    </cofactor>
    <text evidence="12">Binds 1 zinc ion per subunit.</text>
</comment>
<dbReference type="SUPFAM" id="SSF55486">
    <property type="entry name" value="Metalloproteases ('zincins'), catalytic domain"/>
    <property type="match status" value="1"/>
</dbReference>
<feature type="signal peptide" evidence="13">
    <location>
        <begin position="1"/>
        <end position="22"/>
    </location>
</feature>
<feature type="compositionally biased region" description="Basic and acidic residues" evidence="14">
    <location>
        <begin position="341"/>
        <end position="355"/>
    </location>
</feature>
<keyword evidence="9 13" id="KW-0482">Metalloprotease</keyword>
<dbReference type="Pfam" id="PF07504">
    <property type="entry name" value="FTP"/>
    <property type="match status" value="1"/>
</dbReference>
<feature type="binding site" evidence="12">
    <location>
        <position position="541"/>
    </location>
    <ligand>
        <name>Zn(2+)</name>
        <dbReference type="ChEBI" id="CHEBI:29105"/>
        <note>catalytic</note>
    </ligand>
</feature>
<evidence type="ECO:0000256" key="5">
    <source>
        <dbReference type="ARBA" id="ARBA00022723"/>
    </source>
</evidence>
<evidence type="ECO:0000313" key="16">
    <source>
        <dbReference type="EMBL" id="PWN26067.1"/>
    </source>
</evidence>
<evidence type="ECO:0000256" key="6">
    <source>
        <dbReference type="ARBA" id="ARBA00022729"/>
    </source>
</evidence>
<evidence type="ECO:0000256" key="10">
    <source>
        <dbReference type="ARBA" id="ARBA00023145"/>
    </source>
</evidence>
<dbReference type="PANTHER" id="PTHR33478">
    <property type="entry name" value="EXTRACELLULAR METALLOPROTEINASE MEP"/>
    <property type="match status" value="1"/>
</dbReference>
<dbReference type="InterPro" id="IPR027268">
    <property type="entry name" value="Peptidase_M4/M1_CTD_sf"/>
</dbReference>
<keyword evidence="4 13" id="KW-0645">Protease</keyword>
<comment type="subcellular location">
    <subcellularLocation>
        <location evidence="1 13">Secreted</location>
    </subcellularLocation>
</comment>
<comment type="similarity">
    <text evidence="2 13">Belongs to the peptidase M36 family.</text>
</comment>
<dbReference type="PRINTS" id="PR00999">
    <property type="entry name" value="FUNGALYSIN"/>
</dbReference>
<dbReference type="GeneID" id="37030708"/>
<dbReference type="EC" id="3.4.24.-" evidence="13"/>
<feature type="active site" evidence="11">
    <location>
        <position position="542"/>
    </location>
</feature>
<evidence type="ECO:0000313" key="17">
    <source>
        <dbReference type="Proteomes" id="UP000245884"/>
    </source>
</evidence>
<feature type="domain" description="FTP" evidence="15">
    <location>
        <begin position="87"/>
        <end position="137"/>
    </location>
</feature>